<dbReference type="Pfam" id="PF11143">
    <property type="entry name" value="DUF2919"/>
    <property type="match status" value="1"/>
</dbReference>
<protein>
    <submittedName>
        <fullName evidence="2">DUF2919 domain-containing protein</fullName>
    </submittedName>
</protein>
<evidence type="ECO:0000313" key="3">
    <source>
        <dbReference type="Proteomes" id="UP000269041"/>
    </source>
</evidence>
<keyword evidence="1" id="KW-0472">Membrane</keyword>
<dbReference type="AlphaFoldDB" id="A0A427U1Q0"/>
<gene>
    <name evidence="2" type="ORF">EJA03_12960</name>
</gene>
<organism evidence="2 3">
    <name type="scientific">Vibrio pectenicida</name>
    <dbReference type="NCBI Taxonomy" id="62763"/>
    <lineage>
        <taxon>Bacteria</taxon>
        <taxon>Pseudomonadati</taxon>
        <taxon>Pseudomonadota</taxon>
        <taxon>Gammaproteobacteria</taxon>
        <taxon>Vibrionales</taxon>
        <taxon>Vibrionaceae</taxon>
        <taxon>Vibrio</taxon>
    </lineage>
</organism>
<keyword evidence="1" id="KW-1133">Transmembrane helix</keyword>
<feature type="transmembrane region" description="Helical" evidence="1">
    <location>
        <begin position="84"/>
        <end position="105"/>
    </location>
</feature>
<dbReference type="OrthoDB" id="6314776at2"/>
<dbReference type="EMBL" id="RSFA01000059">
    <property type="protein sequence ID" value="RSD30602.1"/>
    <property type="molecule type" value="Genomic_DNA"/>
</dbReference>
<keyword evidence="3" id="KW-1185">Reference proteome</keyword>
<feature type="transmembrane region" description="Helical" evidence="1">
    <location>
        <begin position="12"/>
        <end position="37"/>
    </location>
</feature>
<dbReference type="Proteomes" id="UP000269041">
    <property type="component" value="Unassembled WGS sequence"/>
</dbReference>
<comment type="caution">
    <text evidence="2">The sequence shown here is derived from an EMBL/GenBank/DDBJ whole genome shotgun (WGS) entry which is preliminary data.</text>
</comment>
<evidence type="ECO:0000256" key="1">
    <source>
        <dbReference type="SAM" id="Phobius"/>
    </source>
</evidence>
<reference evidence="2 3" key="1">
    <citation type="submission" date="2018-12" db="EMBL/GenBank/DDBJ databases">
        <title>Genomic taxonomy of the Vibrionaceae family.</title>
        <authorList>
            <person name="Gomez-Gil B."/>
            <person name="Enciso-Ibarra K."/>
        </authorList>
    </citation>
    <scope>NUCLEOTIDE SEQUENCE [LARGE SCALE GENOMIC DNA]</scope>
    <source>
        <strain evidence="2 3">CAIM 594</strain>
    </source>
</reference>
<name>A0A427U1Q0_9VIBR</name>
<feature type="transmembrane region" description="Helical" evidence="1">
    <location>
        <begin position="117"/>
        <end position="137"/>
    </location>
</feature>
<evidence type="ECO:0000313" key="2">
    <source>
        <dbReference type="EMBL" id="RSD30602.1"/>
    </source>
</evidence>
<sequence>MRYSLEQYDKHGFLKAPLWLWLGWLFLAKAWVIFTLAGASRENGAQILDIIYPDHNLFYLDLLMGVPSLVLMWAIGLRSPDRTWINRVVGMARSTTLLVITGQFIQTIYHVYLEHGIFQWSNAVALVILLWFMLYTYKSRHVRDCLGYTSSVAD</sequence>
<keyword evidence="1" id="KW-0812">Transmembrane</keyword>
<accession>A0A427U1Q0</accession>
<proteinExistence type="predicted"/>
<dbReference type="InterPro" id="IPR021318">
    <property type="entry name" value="DUF2919"/>
</dbReference>
<feature type="transmembrane region" description="Helical" evidence="1">
    <location>
        <begin position="57"/>
        <end position="77"/>
    </location>
</feature>